<feature type="transmembrane region" description="Helical" evidence="1">
    <location>
        <begin position="146"/>
        <end position="166"/>
    </location>
</feature>
<keyword evidence="1" id="KW-0812">Transmembrane</keyword>
<reference evidence="2 3" key="1">
    <citation type="submission" date="2021-03" db="EMBL/GenBank/DDBJ databases">
        <title>novel species isolated from a fishpond in China.</title>
        <authorList>
            <person name="Lu H."/>
            <person name="Cai Z."/>
        </authorList>
    </citation>
    <scope>NUCLEOTIDE SEQUENCE [LARGE SCALE GENOMIC DNA]</scope>
    <source>
        <strain evidence="2 3">YJ13C</strain>
    </source>
</reference>
<proteinExistence type="predicted"/>
<gene>
    <name evidence="2" type="ORF">J0A69_11300</name>
</gene>
<dbReference type="Proteomes" id="UP000664480">
    <property type="component" value="Unassembled WGS sequence"/>
</dbReference>
<dbReference type="RefSeq" id="WP_206586655.1">
    <property type="nucleotide sequence ID" value="NZ_JAFKCU010000002.1"/>
</dbReference>
<keyword evidence="1" id="KW-0472">Membrane</keyword>
<sequence length="198" mass="22765">MENNFEDIQKLWQAQQPVEFDLSSLISGLKKTEAKQRRELTFMAIITPLTIGFLFWSMPWRESQGIAISLYLIAFAMIGVLALTVKAKLSKDNGTERFSNTAYLKAQIAKLKSRYTITSKYMYGYTFLLLLALNISYFILLEPLSAMARIGIHLALTGVIAVFMHWQIRRKIKKYDRELKPLIEKMEGMLEEGIAQSK</sequence>
<dbReference type="EMBL" id="JAFKCU010000002">
    <property type="protein sequence ID" value="MBN7816021.1"/>
    <property type="molecule type" value="Genomic_DNA"/>
</dbReference>
<keyword evidence="3" id="KW-1185">Reference proteome</keyword>
<protein>
    <submittedName>
        <fullName evidence="2">Uncharacterized protein</fullName>
    </submittedName>
</protein>
<feature type="transmembrane region" description="Helical" evidence="1">
    <location>
        <begin position="66"/>
        <end position="85"/>
    </location>
</feature>
<keyword evidence="1" id="KW-1133">Transmembrane helix</keyword>
<evidence type="ECO:0000313" key="2">
    <source>
        <dbReference type="EMBL" id="MBN7816021.1"/>
    </source>
</evidence>
<organism evidence="2 3">
    <name type="scientific">Algoriphagus pacificus</name>
    <dbReference type="NCBI Taxonomy" id="2811234"/>
    <lineage>
        <taxon>Bacteria</taxon>
        <taxon>Pseudomonadati</taxon>
        <taxon>Bacteroidota</taxon>
        <taxon>Cytophagia</taxon>
        <taxon>Cytophagales</taxon>
        <taxon>Cyclobacteriaceae</taxon>
        <taxon>Algoriphagus</taxon>
    </lineage>
</organism>
<comment type="caution">
    <text evidence="2">The sequence shown here is derived from an EMBL/GenBank/DDBJ whole genome shotgun (WGS) entry which is preliminary data.</text>
</comment>
<accession>A0ABS3CFY3</accession>
<feature type="transmembrane region" description="Helical" evidence="1">
    <location>
        <begin position="121"/>
        <end position="140"/>
    </location>
</feature>
<evidence type="ECO:0000313" key="3">
    <source>
        <dbReference type="Proteomes" id="UP000664480"/>
    </source>
</evidence>
<evidence type="ECO:0000256" key="1">
    <source>
        <dbReference type="SAM" id="Phobius"/>
    </source>
</evidence>
<name>A0ABS3CFY3_9BACT</name>
<feature type="transmembrane region" description="Helical" evidence="1">
    <location>
        <begin position="40"/>
        <end position="60"/>
    </location>
</feature>